<name>A0AAD6Z587_9AGAR</name>
<protein>
    <submittedName>
        <fullName evidence="2">Uncharacterized protein</fullName>
    </submittedName>
</protein>
<evidence type="ECO:0000313" key="3">
    <source>
        <dbReference type="Proteomes" id="UP001218218"/>
    </source>
</evidence>
<proteinExistence type="predicted"/>
<dbReference type="EMBL" id="JARIHO010000088">
    <property type="protein sequence ID" value="KAJ7307694.1"/>
    <property type="molecule type" value="Genomic_DNA"/>
</dbReference>
<keyword evidence="3" id="KW-1185">Reference proteome</keyword>
<organism evidence="2 3">
    <name type="scientific">Mycena albidolilacea</name>
    <dbReference type="NCBI Taxonomy" id="1033008"/>
    <lineage>
        <taxon>Eukaryota</taxon>
        <taxon>Fungi</taxon>
        <taxon>Dikarya</taxon>
        <taxon>Basidiomycota</taxon>
        <taxon>Agaricomycotina</taxon>
        <taxon>Agaricomycetes</taxon>
        <taxon>Agaricomycetidae</taxon>
        <taxon>Agaricales</taxon>
        <taxon>Marasmiineae</taxon>
        <taxon>Mycenaceae</taxon>
        <taxon>Mycena</taxon>
    </lineage>
</organism>
<feature type="compositionally biased region" description="Basic and acidic residues" evidence="1">
    <location>
        <begin position="331"/>
        <end position="345"/>
    </location>
</feature>
<feature type="region of interest" description="Disordered" evidence="1">
    <location>
        <begin position="326"/>
        <end position="345"/>
    </location>
</feature>
<dbReference type="AlphaFoldDB" id="A0AAD6Z587"/>
<gene>
    <name evidence="2" type="ORF">DFH08DRAFT_824222</name>
</gene>
<comment type="caution">
    <text evidence="2">The sequence shown here is derived from an EMBL/GenBank/DDBJ whole genome shotgun (WGS) entry which is preliminary data.</text>
</comment>
<feature type="region of interest" description="Disordered" evidence="1">
    <location>
        <begin position="363"/>
        <end position="409"/>
    </location>
</feature>
<evidence type="ECO:0000313" key="2">
    <source>
        <dbReference type="EMBL" id="KAJ7307694.1"/>
    </source>
</evidence>
<reference evidence="2" key="1">
    <citation type="submission" date="2023-03" db="EMBL/GenBank/DDBJ databases">
        <title>Massive genome expansion in bonnet fungi (Mycena s.s.) driven by repeated elements and novel gene families across ecological guilds.</title>
        <authorList>
            <consortium name="Lawrence Berkeley National Laboratory"/>
            <person name="Harder C.B."/>
            <person name="Miyauchi S."/>
            <person name="Viragh M."/>
            <person name="Kuo A."/>
            <person name="Thoen E."/>
            <person name="Andreopoulos B."/>
            <person name="Lu D."/>
            <person name="Skrede I."/>
            <person name="Drula E."/>
            <person name="Henrissat B."/>
            <person name="Morin E."/>
            <person name="Kohler A."/>
            <person name="Barry K."/>
            <person name="LaButti K."/>
            <person name="Morin E."/>
            <person name="Salamov A."/>
            <person name="Lipzen A."/>
            <person name="Mereny Z."/>
            <person name="Hegedus B."/>
            <person name="Baldrian P."/>
            <person name="Stursova M."/>
            <person name="Weitz H."/>
            <person name="Taylor A."/>
            <person name="Grigoriev I.V."/>
            <person name="Nagy L.G."/>
            <person name="Martin F."/>
            <person name="Kauserud H."/>
        </authorList>
    </citation>
    <scope>NUCLEOTIDE SEQUENCE</scope>
    <source>
        <strain evidence="2">CBHHK002</strain>
    </source>
</reference>
<feature type="compositionally biased region" description="Basic and acidic residues" evidence="1">
    <location>
        <begin position="378"/>
        <end position="409"/>
    </location>
</feature>
<feature type="compositionally biased region" description="Polar residues" evidence="1">
    <location>
        <begin position="277"/>
        <end position="290"/>
    </location>
</feature>
<accession>A0AAD6Z587</accession>
<sequence length="409" mass="45691">MYTTSDIQVVLKIPVFSALRNTYPLVQRGIKLGDGVFVTKRFLYKDEDEKRRYEMQHKHKEQRYALKKVTHDGLPGGQWKSAQGLQHFAVLIITLCLQFNVQTARARNSSPAVRRKKITKWSYETSTQNSRHHSSAVKMCDPTYCRCAPMPISPVSLQHGTLKELELDRQLLIIISEEVNPPLKCDVQQKQGDTSTHTILLKVGQLWGIINTVLYHLMGHGDLMGQSISALPEHKLLSDFFPIHRGTGPVYCIKRWYKTVSGSMETRGLSEKCVHSPGSTDRGSGLSKLQSPRRVGRTRLRSNPALAGVSPDEALAVQSFSEQTQTQLCADHSDEHSITSKEPKESVNVSVTMWHASEQHLTAQAAAPQGLGSAEIGASREDEQTRPESGVRESEMKITDLVRGRDTAD</sequence>
<evidence type="ECO:0000256" key="1">
    <source>
        <dbReference type="SAM" id="MobiDB-lite"/>
    </source>
</evidence>
<feature type="region of interest" description="Disordered" evidence="1">
    <location>
        <begin position="270"/>
        <end position="308"/>
    </location>
</feature>
<dbReference type="Proteomes" id="UP001218218">
    <property type="component" value="Unassembled WGS sequence"/>
</dbReference>